<dbReference type="Pfam" id="PF13671">
    <property type="entry name" value="AAA_33"/>
    <property type="match status" value="1"/>
</dbReference>
<evidence type="ECO:0000313" key="2">
    <source>
        <dbReference type="EMBL" id="MDA2811013.1"/>
    </source>
</evidence>
<organism evidence="2 3">
    <name type="scientific">Nocardiopsis endophytica</name>
    <dbReference type="NCBI Taxonomy" id="3018445"/>
    <lineage>
        <taxon>Bacteria</taxon>
        <taxon>Bacillati</taxon>
        <taxon>Actinomycetota</taxon>
        <taxon>Actinomycetes</taxon>
        <taxon>Streptosporangiales</taxon>
        <taxon>Nocardiopsidaceae</taxon>
        <taxon>Nocardiopsis</taxon>
    </lineage>
</organism>
<gene>
    <name evidence="2" type="ORF">O4J56_10230</name>
</gene>
<dbReference type="Proteomes" id="UP001527866">
    <property type="component" value="Unassembled WGS sequence"/>
</dbReference>
<protein>
    <submittedName>
        <fullName evidence="2">AAA family ATPase</fullName>
    </submittedName>
</protein>
<reference evidence="2 3" key="1">
    <citation type="submission" date="2023-01" db="EMBL/GenBank/DDBJ databases">
        <title>Draft genome sequence of Nocardiopsis sp. RSe5-2 isolated from halophytes.</title>
        <authorList>
            <person name="Duangmal K."/>
            <person name="Chantavorakit T."/>
        </authorList>
    </citation>
    <scope>NUCLEOTIDE SEQUENCE [LARGE SCALE GENOMIC DNA]</scope>
    <source>
        <strain evidence="2 3">RSe5-2</strain>
    </source>
</reference>
<evidence type="ECO:0000256" key="1">
    <source>
        <dbReference type="SAM" id="MobiDB-lite"/>
    </source>
</evidence>
<dbReference type="Gene3D" id="3.40.50.300">
    <property type="entry name" value="P-loop containing nucleotide triphosphate hydrolases"/>
    <property type="match status" value="1"/>
</dbReference>
<dbReference type="InterPro" id="IPR027417">
    <property type="entry name" value="P-loop_NTPase"/>
</dbReference>
<evidence type="ECO:0000313" key="3">
    <source>
        <dbReference type="Proteomes" id="UP001527866"/>
    </source>
</evidence>
<comment type="caution">
    <text evidence="2">The sequence shown here is derived from an EMBL/GenBank/DDBJ whole genome shotgun (WGS) entry which is preliminary data.</text>
</comment>
<name>A0ABT4U257_9ACTN</name>
<accession>A0ABT4U257</accession>
<proteinExistence type="predicted"/>
<keyword evidence="3" id="KW-1185">Reference proteome</keyword>
<dbReference type="RefSeq" id="WP_270685454.1">
    <property type="nucleotide sequence ID" value="NZ_JAQFWQ010000022.1"/>
</dbReference>
<sequence>MSALIECPEPVGRVDGAGSAGALSVVPSPVGAGRVLSFPDRSLVLVCGVPGAGKSTLLRHLFALSGAEDRTVLRGGVRVVDSHQSRLRLTPALAALPYTAWRWLVHVLHLLRVAAALRGGPVAVHESGTRRWVRLLLALLGRLRGYSVHVVMIDASPDEALSAQRSRGRAVTARSHRAHTRRWRRLCLARERGPGALVPGAASLTVLARGDVRLLAGVRFGGTARLQGPPVRFSSPRGGSAAPRGADTMTM</sequence>
<dbReference type="SUPFAM" id="SSF52540">
    <property type="entry name" value="P-loop containing nucleoside triphosphate hydrolases"/>
    <property type="match status" value="1"/>
</dbReference>
<feature type="region of interest" description="Disordered" evidence="1">
    <location>
        <begin position="229"/>
        <end position="251"/>
    </location>
</feature>
<dbReference type="EMBL" id="JAQFWQ010000022">
    <property type="protein sequence ID" value="MDA2811013.1"/>
    <property type="molecule type" value="Genomic_DNA"/>
</dbReference>